<feature type="compositionally biased region" description="Basic residues" evidence="6">
    <location>
        <begin position="179"/>
        <end position="191"/>
    </location>
</feature>
<dbReference type="GO" id="GO:0008270">
    <property type="term" value="F:zinc ion binding"/>
    <property type="evidence" value="ECO:0007669"/>
    <property type="project" value="UniProtKB-KW"/>
</dbReference>
<feature type="region of interest" description="Disordered" evidence="6">
    <location>
        <begin position="175"/>
        <end position="197"/>
    </location>
</feature>
<sequence length="1682" mass="191489">MGLKFDIEKFTGSNDFGLWKLKMRAVLVQQKCVEALKGPTQMPAHLSVYEKTEMNDKAVSSITLCLGDKVLREVACEISAVMMWTKLDALYMTKSLARRQCLKERPYFYRMVENKSVVEQLAEFNKIIDDLANIDVILEDEDKAFHLLTKELTKLRDLKIDDSGECLNVARGRSEYKGKGKGKKHRSKSRPKGGGDSGGKFKCYHCHEPGHFKKDCPQRKGGGSSSAQIATSDEGYESAGALTVTSWEPEKIWVMDSGCSDHMCLRKEYFKTLELKEGGVVRLGNNKAGKVQGTGTIRLKMYDDRDFLLKNVRYIPELKRNLISISMFDGLGYSTRFEHGSIRISHGALVIAKGSKMNGLYILEGSTVISNALVTIVEKADMTKLWHLRLGHVSERGLVELAKQGSLGKKILNKLDFCDNCTLGKQHKVKFGVGVHKSSRPFEYVHSDLWGSASVSTHDGENQTGTKLKVLRTDNGLEFGSEQFNEFCRKKGIKRHRTVAYTPQMIGLAERMNRTLLERVRCMLLGAGLPKRFWGEAVNTAAYLINKCPSTGIDLKTPMEVWSGRPSDYSNLRVFRSLAFAHVKQDKLDVRAVKCVFIGYPEGVKGYKLWMMGPGRSKFIISRDITFDETRMRMKCKDLEEIPETREEKIQFEVEPSTDEREEEDQTQVPEESGSDETTVPDYQLARDRERRVIHPPNRFGYADLICYALNAAEELQDSEPKNFREASESIDGKDWVVGSKWVFKKKEGVPGVEAPRYKARLVAKGFTQVEGIDYNEIFSPVVKHCPIRVLMAIVNQYDLELEQMDVKTAFLHGELEETNYMQQPEGFVEDNSKVCLLKKSLYGLKQSPRQWYRRFDEFLLKTGFVRSNYDNCVYMMKRNEKVILYLLHYVDDILMASSDKYEIQKLKEKLNGEFEMKDLGNAKRILGMDIVRDRSKGELFLSQHDYLKKVVERFRMSDSKVVNTPLGHHSKLSIKQCPQSEDERKKMESTPYASGVGSDNVVNTPLGHHSKLSIKQCPQSEDERKKMESTPYASGVGSIMYGMVCSRPDLSYAISVVSRFMANPGQVHWQALKWVLRYLNGSLKGGLRYKKIDPGKDALEGYVDADYVGNVDTRKSLSGFVFTLFGTAVTWKANQQSVVALSTTQAEYIALVEGVKEAIWLKGMIGEMGISQGCVKIHCDSQSVIHLANHQVYHERTKHIDIRLHFVRDMIETKEIIVEKVASKENPADMFTKSLPRVKFKHCLDLINFKENHGWKLLFCTPRRGSGARRNCFNFVRLASVLACARRSHPGARFSNASGLKINCAKSRALFSKGVPHSKKDKITNLSSICGTNSLDNYLGFPMIIGRVKKVDFAFIIDKLNSRLASWKNKLFSKPGRVTLAKSVTSSIPTYYMQISWLPSSICSQIDMMTRKFIWKGNSNKGIHLVGWNVVTQAKEDGGLGVRLAREANTTMLGKLVWDLQQQSDKPWVHMLQDKIGDGNSTFWYSPWISRDPLCKSLEYVAIQDSQLRLKDIFFNDSWHVNQLYTPLTTGMKNHISNYHLILNIGVPDCFTWNDSLDGVYTSSSGYSWLLKKKQYNPNNKSWKWIWNLRAPEKIKFFIWCISHNSIPTLDMLHHRHLAQDNICFRCLANVETTLHCLRDCPDAARIWDAIGFRNRDFYSQTNLHLWLNSNVKGSCAHLFV</sequence>
<evidence type="ECO:0000313" key="9">
    <source>
        <dbReference type="EMBL" id="GAU51472.1"/>
    </source>
</evidence>
<dbReference type="Pfam" id="PF25597">
    <property type="entry name" value="SH3_retrovirus"/>
    <property type="match status" value="1"/>
</dbReference>
<dbReference type="Pfam" id="PF00098">
    <property type="entry name" value="zf-CCHC"/>
    <property type="match status" value="1"/>
</dbReference>
<feature type="domain" description="Integrase catalytic" evidence="8">
    <location>
        <begin position="469"/>
        <end position="566"/>
    </location>
</feature>
<dbReference type="PROSITE" id="PS50994">
    <property type="entry name" value="INTEGRASE"/>
    <property type="match status" value="1"/>
</dbReference>
<feature type="region of interest" description="Disordered" evidence="6">
    <location>
        <begin position="1011"/>
        <end position="1030"/>
    </location>
</feature>
<dbReference type="SMART" id="SM00343">
    <property type="entry name" value="ZnF_C2HC"/>
    <property type="match status" value="1"/>
</dbReference>
<organism evidence="9 10">
    <name type="scientific">Trifolium subterraneum</name>
    <name type="common">Subterranean clover</name>
    <dbReference type="NCBI Taxonomy" id="3900"/>
    <lineage>
        <taxon>Eukaryota</taxon>
        <taxon>Viridiplantae</taxon>
        <taxon>Streptophyta</taxon>
        <taxon>Embryophyta</taxon>
        <taxon>Tracheophyta</taxon>
        <taxon>Spermatophyta</taxon>
        <taxon>Magnoliopsida</taxon>
        <taxon>eudicotyledons</taxon>
        <taxon>Gunneridae</taxon>
        <taxon>Pentapetalae</taxon>
        <taxon>rosids</taxon>
        <taxon>fabids</taxon>
        <taxon>Fabales</taxon>
        <taxon>Fabaceae</taxon>
        <taxon>Papilionoideae</taxon>
        <taxon>50 kb inversion clade</taxon>
        <taxon>NPAAA clade</taxon>
        <taxon>Hologalegina</taxon>
        <taxon>IRL clade</taxon>
        <taxon>Trifolieae</taxon>
        <taxon>Trifolium</taxon>
    </lineage>
</organism>
<dbReference type="CDD" id="cd09272">
    <property type="entry name" value="RNase_HI_RT_Ty1"/>
    <property type="match status" value="1"/>
</dbReference>
<evidence type="ECO:0000256" key="3">
    <source>
        <dbReference type="ARBA" id="ARBA00022750"/>
    </source>
</evidence>
<dbReference type="InterPro" id="IPR036875">
    <property type="entry name" value="Znf_CCHC_sf"/>
</dbReference>
<dbReference type="Pfam" id="PF13966">
    <property type="entry name" value="zf-RVT"/>
    <property type="match status" value="1"/>
</dbReference>
<dbReference type="InterPro" id="IPR012337">
    <property type="entry name" value="RNaseH-like_sf"/>
</dbReference>
<dbReference type="InterPro" id="IPR057670">
    <property type="entry name" value="SH3_retrovirus"/>
</dbReference>
<dbReference type="SUPFAM" id="SSF56672">
    <property type="entry name" value="DNA/RNA polymerases"/>
    <property type="match status" value="1"/>
</dbReference>
<keyword evidence="4" id="KW-0378">Hydrolase</keyword>
<evidence type="ECO:0000313" key="10">
    <source>
        <dbReference type="Proteomes" id="UP000242715"/>
    </source>
</evidence>
<dbReference type="InterPro" id="IPR039537">
    <property type="entry name" value="Retrotran_Ty1/copia-like"/>
</dbReference>
<gene>
    <name evidence="9" type="ORF">TSUD_95870</name>
</gene>
<dbReference type="Gene3D" id="4.10.60.10">
    <property type="entry name" value="Zinc finger, CCHC-type"/>
    <property type="match status" value="1"/>
</dbReference>
<evidence type="ECO:0000256" key="6">
    <source>
        <dbReference type="SAM" id="MobiDB-lite"/>
    </source>
</evidence>
<evidence type="ECO:0000259" key="8">
    <source>
        <dbReference type="PROSITE" id="PS50994"/>
    </source>
</evidence>
<feature type="region of interest" description="Disordered" evidence="6">
    <location>
        <begin position="647"/>
        <end position="688"/>
    </location>
</feature>
<dbReference type="InterPro" id="IPR025724">
    <property type="entry name" value="GAG-pre-integrase_dom"/>
</dbReference>
<dbReference type="Proteomes" id="UP000242715">
    <property type="component" value="Unassembled WGS sequence"/>
</dbReference>
<dbReference type="InterPro" id="IPR043502">
    <property type="entry name" value="DNA/RNA_pol_sf"/>
</dbReference>
<dbReference type="PROSITE" id="PS50158">
    <property type="entry name" value="ZF_CCHC"/>
    <property type="match status" value="1"/>
</dbReference>
<dbReference type="SUPFAM" id="SSF53098">
    <property type="entry name" value="Ribonuclease H-like"/>
    <property type="match status" value="1"/>
</dbReference>
<dbReference type="Gene3D" id="3.30.420.10">
    <property type="entry name" value="Ribonuclease H-like superfamily/Ribonuclease H"/>
    <property type="match status" value="1"/>
</dbReference>
<feature type="compositionally biased region" description="Acidic residues" evidence="6">
    <location>
        <begin position="656"/>
        <end position="666"/>
    </location>
</feature>
<dbReference type="Pfam" id="PF07727">
    <property type="entry name" value="RVT_2"/>
    <property type="match status" value="1"/>
</dbReference>
<dbReference type="InterPro" id="IPR001584">
    <property type="entry name" value="Integrase_cat-core"/>
</dbReference>
<evidence type="ECO:0000256" key="4">
    <source>
        <dbReference type="ARBA" id="ARBA00022801"/>
    </source>
</evidence>
<evidence type="ECO:0000256" key="5">
    <source>
        <dbReference type="PROSITE-ProRule" id="PRU00047"/>
    </source>
</evidence>
<keyword evidence="1" id="KW-0645">Protease</keyword>
<dbReference type="PANTHER" id="PTHR42648:SF28">
    <property type="entry name" value="TRANSPOSON-ENCODED PROTEIN WITH RIBONUCLEASE H-LIKE AND RETROVIRUS ZINC FINGER-LIKE DOMAINS"/>
    <property type="match status" value="1"/>
</dbReference>
<evidence type="ECO:0000256" key="2">
    <source>
        <dbReference type="ARBA" id="ARBA00022723"/>
    </source>
</evidence>
<feature type="region of interest" description="Disordered" evidence="6">
    <location>
        <begin position="970"/>
        <end position="1000"/>
    </location>
</feature>
<dbReference type="InterPro" id="IPR001878">
    <property type="entry name" value="Znf_CCHC"/>
</dbReference>
<name>A0A2Z6PKR6_TRISU</name>
<dbReference type="InterPro" id="IPR013103">
    <property type="entry name" value="RVT_2"/>
</dbReference>
<dbReference type="InterPro" id="IPR036397">
    <property type="entry name" value="RNaseH_sf"/>
</dbReference>
<evidence type="ECO:0000256" key="1">
    <source>
        <dbReference type="ARBA" id="ARBA00022670"/>
    </source>
</evidence>
<keyword evidence="10" id="KW-1185">Reference proteome</keyword>
<dbReference type="Pfam" id="PF13976">
    <property type="entry name" value="gag_pre-integrs"/>
    <property type="match status" value="1"/>
</dbReference>
<dbReference type="GO" id="GO:0004190">
    <property type="term" value="F:aspartic-type endopeptidase activity"/>
    <property type="evidence" value="ECO:0007669"/>
    <property type="project" value="UniProtKB-KW"/>
</dbReference>
<dbReference type="InterPro" id="IPR054722">
    <property type="entry name" value="PolX-like_BBD"/>
</dbReference>
<dbReference type="OrthoDB" id="1363227at2759"/>
<reference evidence="10" key="1">
    <citation type="journal article" date="2017" name="Front. Plant Sci.">
        <title>Climate Clever Clovers: New Paradigm to Reduce the Environmental Footprint of Ruminants by Breeding Low Methanogenic Forages Utilizing Haplotype Variation.</title>
        <authorList>
            <person name="Kaur P."/>
            <person name="Appels R."/>
            <person name="Bayer P.E."/>
            <person name="Keeble-Gagnere G."/>
            <person name="Wang J."/>
            <person name="Hirakawa H."/>
            <person name="Shirasawa K."/>
            <person name="Vercoe P."/>
            <person name="Stefanova K."/>
            <person name="Durmic Z."/>
            <person name="Nichols P."/>
            <person name="Revell C."/>
            <person name="Isobe S.N."/>
            <person name="Edwards D."/>
            <person name="Erskine W."/>
        </authorList>
    </citation>
    <scope>NUCLEOTIDE SEQUENCE [LARGE SCALE GENOMIC DNA]</scope>
    <source>
        <strain evidence="10">cv. Daliak</strain>
    </source>
</reference>
<protein>
    <recommendedName>
        <fullName evidence="11">CCHC-type domain-containing protein</fullName>
    </recommendedName>
</protein>
<keyword evidence="5" id="KW-0862">Zinc</keyword>
<proteinExistence type="predicted"/>
<keyword evidence="5" id="KW-0863">Zinc-finger</keyword>
<dbReference type="PANTHER" id="PTHR42648">
    <property type="entry name" value="TRANSPOSASE, PUTATIVE-RELATED"/>
    <property type="match status" value="1"/>
</dbReference>
<evidence type="ECO:0008006" key="11">
    <source>
        <dbReference type="Google" id="ProtNLM"/>
    </source>
</evidence>
<dbReference type="Pfam" id="PF22936">
    <property type="entry name" value="Pol_BBD"/>
    <property type="match status" value="1"/>
</dbReference>
<dbReference type="Pfam" id="PF14223">
    <property type="entry name" value="Retrotran_gag_2"/>
    <property type="match status" value="1"/>
</dbReference>
<dbReference type="InterPro" id="IPR026960">
    <property type="entry name" value="RVT-Znf"/>
</dbReference>
<accession>A0A2Z6PKR6</accession>
<dbReference type="GO" id="GO:0015074">
    <property type="term" value="P:DNA integration"/>
    <property type="evidence" value="ECO:0007669"/>
    <property type="project" value="InterPro"/>
</dbReference>
<dbReference type="GO" id="GO:0006508">
    <property type="term" value="P:proteolysis"/>
    <property type="evidence" value="ECO:0007669"/>
    <property type="project" value="UniProtKB-KW"/>
</dbReference>
<evidence type="ECO:0000259" key="7">
    <source>
        <dbReference type="PROSITE" id="PS50158"/>
    </source>
</evidence>
<feature type="domain" description="CCHC-type" evidence="7">
    <location>
        <begin position="202"/>
        <end position="218"/>
    </location>
</feature>
<dbReference type="GO" id="GO:0003676">
    <property type="term" value="F:nucleic acid binding"/>
    <property type="evidence" value="ECO:0007669"/>
    <property type="project" value="InterPro"/>
</dbReference>
<dbReference type="SUPFAM" id="SSF57756">
    <property type="entry name" value="Retrovirus zinc finger-like domains"/>
    <property type="match status" value="1"/>
</dbReference>
<keyword evidence="2" id="KW-0479">Metal-binding</keyword>
<keyword evidence="3" id="KW-0064">Aspartyl protease</keyword>
<dbReference type="EMBL" id="DF975157">
    <property type="protein sequence ID" value="GAU51472.1"/>
    <property type="molecule type" value="Genomic_DNA"/>
</dbReference>